<organism evidence="2">
    <name type="scientific">marine sediment metagenome</name>
    <dbReference type="NCBI Taxonomy" id="412755"/>
    <lineage>
        <taxon>unclassified sequences</taxon>
        <taxon>metagenomes</taxon>
        <taxon>ecological metagenomes</taxon>
    </lineage>
</organism>
<gene>
    <name evidence="2" type="ORF">S01H1_39873</name>
</gene>
<accession>X0UQR8</accession>
<comment type="caution">
    <text evidence="2">The sequence shown here is derived from an EMBL/GenBank/DDBJ whole genome shotgun (WGS) entry which is preliminary data.</text>
</comment>
<dbReference type="PROSITE" id="PS50972">
    <property type="entry name" value="PTERIN_BINDING"/>
    <property type="match status" value="1"/>
</dbReference>
<dbReference type="GO" id="GO:0042558">
    <property type="term" value="P:pteridine-containing compound metabolic process"/>
    <property type="evidence" value="ECO:0007669"/>
    <property type="project" value="InterPro"/>
</dbReference>
<dbReference type="AlphaFoldDB" id="X0UQR8"/>
<feature type="domain" description="Pterin-binding" evidence="1">
    <location>
        <begin position="1"/>
        <end position="103"/>
    </location>
</feature>
<dbReference type="InterPro" id="IPR025595">
    <property type="entry name" value="PterinBD-DUF4346"/>
</dbReference>
<evidence type="ECO:0000259" key="1">
    <source>
        <dbReference type="PROSITE" id="PS50972"/>
    </source>
</evidence>
<proteinExistence type="predicted"/>
<dbReference type="EMBL" id="BARS01025207">
    <property type="protein sequence ID" value="GAG01587.1"/>
    <property type="molecule type" value="Genomic_DNA"/>
</dbReference>
<dbReference type="InterPro" id="IPR000489">
    <property type="entry name" value="Pterin-binding_dom"/>
</dbReference>
<reference evidence="2" key="1">
    <citation type="journal article" date="2014" name="Front. Microbiol.">
        <title>High frequency of phylogenetically diverse reductive dehalogenase-homologous genes in deep subseafloor sedimentary metagenomes.</title>
        <authorList>
            <person name="Kawai M."/>
            <person name="Futagami T."/>
            <person name="Toyoda A."/>
            <person name="Takaki Y."/>
            <person name="Nishi S."/>
            <person name="Hori S."/>
            <person name="Arai W."/>
            <person name="Tsubouchi T."/>
            <person name="Morono Y."/>
            <person name="Uchiyama I."/>
            <person name="Ito T."/>
            <person name="Fujiyama A."/>
            <person name="Inagaki F."/>
            <person name="Takami H."/>
        </authorList>
    </citation>
    <scope>NUCLEOTIDE SEQUENCE</scope>
    <source>
        <strain evidence="2">Expedition CK06-06</strain>
    </source>
</reference>
<protein>
    <recommendedName>
        <fullName evidence="1">Pterin-binding domain-containing protein</fullName>
    </recommendedName>
</protein>
<feature type="non-terminal residue" evidence="2">
    <location>
        <position position="1"/>
    </location>
</feature>
<sequence length="236" mass="26919">GFKKLIADPLLETPITPGICNSLEAYFLYKKQVVKEINKNLELPLFFGISNVVELMDIDSVGINGLLASIAVELDMGILFTVEHSTKLMEGVRELKESVKLNYISKYKKTPPINHGINVFRAKGKTNQVLPELDTSDAINVKEYTYDYIPDKNGYFKFYVNHYSKEIYVLFFSNDDNLLKTLIGNNAEALSKKVLELNLTTNLEHINYIGRELAKAELCLNFGKPFLQDEKKEKKR</sequence>
<dbReference type="Pfam" id="PF14251">
    <property type="entry name" value="PterinBD-DUF4346"/>
    <property type="match status" value="1"/>
</dbReference>
<name>X0UQR8_9ZZZZ</name>
<evidence type="ECO:0000313" key="2">
    <source>
        <dbReference type="EMBL" id="GAG01587.1"/>
    </source>
</evidence>